<evidence type="ECO:0000256" key="1">
    <source>
        <dbReference type="SAM" id="Phobius"/>
    </source>
</evidence>
<feature type="transmembrane region" description="Helical" evidence="1">
    <location>
        <begin position="286"/>
        <end position="310"/>
    </location>
</feature>
<reference evidence="2" key="1">
    <citation type="journal article" date="2020" name="bioRxiv">
        <title>Chromosome-level reference genome of the European wasp spider Argiope bruennichi: a resource for studies on range expansion and evolutionary adaptation.</title>
        <authorList>
            <person name="Sheffer M.M."/>
            <person name="Hoppe A."/>
            <person name="Krehenwinkel H."/>
            <person name="Uhl G."/>
            <person name="Kuss A.W."/>
            <person name="Jensen L."/>
            <person name="Jensen C."/>
            <person name="Gillespie R.G."/>
            <person name="Hoff K.J."/>
            <person name="Prost S."/>
        </authorList>
    </citation>
    <scope>NUCLEOTIDE SEQUENCE</scope>
</reference>
<organism evidence="2 3">
    <name type="scientific">Argiope bruennichi</name>
    <name type="common">Wasp spider</name>
    <name type="synonym">Aranea bruennichi</name>
    <dbReference type="NCBI Taxonomy" id="94029"/>
    <lineage>
        <taxon>Eukaryota</taxon>
        <taxon>Metazoa</taxon>
        <taxon>Ecdysozoa</taxon>
        <taxon>Arthropoda</taxon>
        <taxon>Chelicerata</taxon>
        <taxon>Arachnida</taxon>
        <taxon>Araneae</taxon>
        <taxon>Araneomorphae</taxon>
        <taxon>Entelegynae</taxon>
        <taxon>Araneoidea</taxon>
        <taxon>Araneidae</taxon>
        <taxon>Argiope</taxon>
    </lineage>
</organism>
<reference evidence="2" key="2">
    <citation type="submission" date="2020-06" db="EMBL/GenBank/DDBJ databases">
        <authorList>
            <person name="Sheffer M."/>
        </authorList>
    </citation>
    <scope>NUCLEOTIDE SEQUENCE</scope>
</reference>
<keyword evidence="1" id="KW-0812">Transmembrane</keyword>
<dbReference type="Proteomes" id="UP000807504">
    <property type="component" value="Unassembled WGS sequence"/>
</dbReference>
<keyword evidence="3" id="KW-1185">Reference proteome</keyword>
<protein>
    <submittedName>
        <fullName evidence="2">Uncharacterized protein</fullName>
    </submittedName>
</protein>
<feature type="transmembrane region" description="Helical" evidence="1">
    <location>
        <begin position="366"/>
        <end position="384"/>
    </location>
</feature>
<dbReference type="EMBL" id="JABXBU010002227">
    <property type="protein sequence ID" value="KAF8773424.1"/>
    <property type="molecule type" value="Genomic_DNA"/>
</dbReference>
<feature type="transmembrane region" description="Helical" evidence="1">
    <location>
        <begin position="83"/>
        <end position="99"/>
    </location>
</feature>
<sequence>MANKKLFFKKESLPKISVSTVEDIWMERIIHFLGVTLGTQSRTPRSITRNLFSASSIIVHITFFYSFAAVLIFGSSFSPKRTLSDLMSSSFSIILWYHIQFQSSKIREFWSHMAIIPKDYMKFSKKERFIFKMAVLLSICFPFTFAVPAISFIIQNRDKEYASFWLLRYHLHGYPTLKPMLVFICMIVYFSAKFFLPSLSATIYAVYSHKLSKAIRVQNEMLKNAIFTDVFPVNIKFYNSILHGCKLFNDCFKVTMFLLLFAYCSALYTGLGIALRQNIHPNEVQIIEFIFIIAGCVFSVVMLLVFASSIPTATSETRRMARERYQHIVLENKPISLKNIMLLKTLEEVEIFHLTAWDILCVDKSLILSLFGTALSFCILLMQLKRVDLESI</sequence>
<evidence type="ECO:0000313" key="3">
    <source>
        <dbReference type="Proteomes" id="UP000807504"/>
    </source>
</evidence>
<name>A0A8T0EIX0_ARGBR</name>
<keyword evidence="1" id="KW-0472">Membrane</keyword>
<feature type="transmembrane region" description="Helical" evidence="1">
    <location>
        <begin position="256"/>
        <end position="274"/>
    </location>
</feature>
<comment type="caution">
    <text evidence="2">The sequence shown here is derived from an EMBL/GenBank/DDBJ whole genome shotgun (WGS) entry which is preliminary data.</text>
</comment>
<keyword evidence="1" id="KW-1133">Transmembrane helix</keyword>
<feature type="transmembrane region" description="Helical" evidence="1">
    <location>
        <begin position="180"/>
        <end position="207"/>
    </location>
</feature>
<proteinExistence type="predicted"/>
<evidence type="ECO:0000313" key="2">
    <source>
        <dbReference type="EMBL" id="KAF8773424.1"/>
    </source>
</evidence>
<feature type="transmembrane region" description="Helical" evidence="1">
    <location>
        <begin position="129"/>
        <end position="154"/>
    </location>
</feature>
<accession>A0A8T0EIX0</accession>
<dbReference type="AlphaFoldDB" id="A0A8T0EIX0"/>
<feature type="transmembrane region" description="Helical" evidence="1">
    <location>
        <begin position="51"/>
        <end position="77"/>
    </location>
</feature>
<gene>
    <name evidence="2" type="ORF">HNY73_016089</name>
</gene>